<dbReference type="PRINTS" id="PR00081">
    <property type="entry name" value="GDHRDH"/>
</dbReference>
<comment type="similarity">
    <text evidence="2">Belongs to the short-chain dehydrogenases/reductases (SDR) family.</text>
</comment>
<reference evidence="3" key="1">
    <citation type="submission" date="2021-01" db="EMBL/GenBank/DDBJ databases">
        <title>Whole genome shotgun sequence of Sphaerimonospora thailandensis NBRC 107569.</title>
        <authorList>
            <person name="Komaki H."/>
            <person name="Tamura T."/>
        </authorList>
    </citation>
    <scope>NUCLEOTIDE SEQUENCE</scope>
    <source>
        <strain evidence="3">NBRC 107569</strain>
    </source>
</reference>
<keyword evidence="1" id="KW-0560">Oxidoreductase</keyword>
<dbReference type="InterPro" id="IPR002347">
    <property type="entry name" value="SDR_fam"/>
</dbReference>
<comment type="caution">
    <text evidence="3">The sequence shown here is derived from an EMBL/GenBank/DDBJ whole genome shotgun (WGS) entry which is preliminary data.</text>
</comment>
<dbReference type="PANTHER" id="PTHR43975:SF2">
    <property type="entry name" value="EG:BACR7A4.14 PROTEIN-RELATED"/>
    <property type="match status" value="1"/>
</dbReference>
<dbReference type="RefSeq" id="WP_204010097.1">
    <property type="nucleotide sequence ID" value="NZ_BOOG01000004.1"/>
</dbReference>
<dbReference type="PRINTS" id="PR00080">
    <property type="entry name" value="SDRFAMILY"/>
</dbReference>
<evidence type="ECO:0000313" key="3">
    <source>
        <dbReference type="EMBL" id="GIH68081.1"/>
    </source>
</evidence>
<dbReference type="AlphaFoldDB" id="A0A8J3R2T0"/>
<protein>
    <submittedName>
        <fullName evidence="3">Oxidoreductase</fullName>
    </submittedName>
</protein>
<accession>A0A8J3R2T0</accession>
<dbReference type="CDD" id="cd05233">
    <property type="entry name" value="SDR_c"/>
    <property type="match status" value="1"/>
</dbReference>
<gene>
    <name evidence="3" type="ORF">Mth01_03340</name>
</gene>
<organism evidence="3 4">
    <name type="scientific">Sphaerimonospora thailandensis</name>
    <dbReference type="NCBI Taxonomy" id="795644"/>
    <lineage>
        <taxon>Bacteria</taxon>
        <taxon>Bacillati</taxon>
        <taxon>Actinomycetota</taxon>
        <taxon>Actinomycetes</taxon>
        <taxon>Streptosporangiales</taxon>
        <taxon>Streptosporangiaceae</taxon>
        <taxon>Sphaerimonospora</taxon>
    </lineage>
</organism>
<dbReference type="FunFam" id="3.40.50.720:FF:000084">
    <property type="entry name" value="Short-chain dehydrogenase reductase"/>
    <property type="match status" value="1"/>
</dbReference>
<evidence type="ECO:0000256" key="2">
    <source>
        <dbReference type="RuleBase" id="RU000363"/>
    </source>
</evidence>
<sequence length="257" mass="26958">MNRFEGKNVLITGASAGIGQATAVRFIAEGATVFGLARSAEGLKETEGMVADPGRFRSHHVDMADDASIVAAVRAAAEDLGGRIDVVCNIAGVTLATPIDDLDIDRVRTINQVNFVGPLRLISEALPHIPAGGSSAIVNVASTSGTQAMPTMAAYAGSKAALVSASFTLAVELAPKRIRVVPISPSGVQTKMKGDFAKQLQGYRGGDWYSRLTLLWGRETMGQADDLAAFIAFAASEEAKYWNASELRVDGGTRASF</sequence>
<dbReference type="GO" id="GO:0016491">
    <property type="term" value="F:oxidoreductase activity"/>
    <property type="evidence" value="ECO:0007669"/>
    <property type="project" value="UniProtKB-KW"/>
</dbReference>
<dbReference type="Pfam" id="PF00106">
    <property type="entry name" value="adh_short"/>
    <property type="match status" value="1"/>
</dbReference>
<keyword evidence="4" id="KW-1185">Reference proteome</keyword>
<dbReference type="PANTHER" id="PTHR43975">
    <property type="entry name" value="ZGC:101858"/>
    <property type="match status" value="1"/>
</dbReference>
<dbReference type="Proteomes" id="UP000610966">
    <property type="component" value="Unassembled WGS sequence"/>
</dbReference>
<dbReference type="EMBL" id="BOOG01000004">
    <property type="protein sequence ID" value="GIH68081.1"/>
    <property type="molecule type" value="Genomic_DNA"/>
</dbReference>
<evidence type="ECO:0000313" key="4">
    <source>
        <dbReference type="Proteomes" id="UP000610966"/>
    </source>
</evidence>
<proteinExistence type="inferred from homology"/>
<dbReference type="SUPFAM" id="SSF51735">
    <property type="entry name" value="NAD(P)-binding Rossmann-fold domains"/>
    <property type="match status" value="1"/>
</dbReference>
<evidence type="ECO:0000256" key="1">
    <source>
        <dbReference type="ARBA" id="ARBA00023002"/>
    </source>
</evidence>
<name>A0A8J3R2T0_9ACTN</name>
<dbReference type="InterPro" id="IPR036291">
    <property type="entry name" value="NAD(P)-bd_dom_sf"/>
</dbReference>
<dbReference type="Gene3D" id="3.40.50.720">
    <property type="entry name" value="NAD(P)-binding Rossmann-like Domain"/>
    <property type="match status" value="1"/>
</dbReference>